<dbReference type="eggNOG" id="ENOG502ZAQH">
    <property type="taxonomic scope" value="Bacteria"/>
</dbReference>
<gene>
    <name evidence="1" type="ORF">Cpap_1144</name>
</gene>
<dbReference type="STRING" id="588581.Cpap_1144"/>
<dbReference type="RefSeq" id="WP_004620494.1">
    <property type="nucleotide sequence ID" value="NZ_ACXX02000010.1"/>
</dbReference>
<dbReference type="AlphaFoldDB" id="F1TF11"/>
<keyword evidence="2" id="KW-1185">Reference proteome</keyword>
<dbReference type="OrthoDB" id="262374at2"/>
<dbReference type="Proteomes" id="UP000003860">
    <property type="component" value="Unassembled WGS sequence"/>
</dbReference>
<evidence type="ECO:0000313" key="1">
    <source>
        <dbReference type="EMBL" id="EGD46949.1"/>
    </source>
</evidence>
<accession>F1TF11</accession>
<protein>
    <recommendedName>
        <fullName evidence="3">DUF3137 domain-containing protein</fullName>
    </recommendedName>
</protein>
<comment type="caution">
    <text evidence="1">The sequence shown here is derived from an EMBL/GenBank/DDBJ whole genome shotgun (WGS) entry which is preliminary data.</text>
</comment>
<sequence>MGILREIFGPSKKEIWKSLSEQIGSQFIEGGFFSADKVVAHVKDWTVTLDTHTVSTGKSSTTYTRMRAPYVNKDGFSFKIYRKGIFSGIGKALGGQDVEVGFPEFDEDFIIKGNDEQKLRTLFANSKIRQLIELQPDICLEIKDDEGWFAKSFPEGVDELYFCVVGVIKDIDLLKALFDLYAEVLNQLCLMGSAYESNPHVEL</sequence>
<reference evidence="1" key="1">
    <citation type="submission" date="2009-07" db="EMBL/GenBank/DDBJ databases">
        <authorList>
            <consortium name="US DOE Joint Genome Institute (JGI-PGF)"/>
            <person name="Lucas S."/>
            <person name="Copeland A."/>
            <person name="Lapidus A."/>
            <person name="Glavina del Rio T."/>
            <person name="Tice H."/>
            <person name="Bruce D."/>
            <person name="Goodwin L."/>
            <person name="Pitluck S."/>
            <person name="Larimer F."/>
            <person name="Land M.L."/>
            <person name="Mouttaki H."/>
            <person name="He Z."/>
            <person name="Zhou J."/>
            <person name="Hemme C.L."/>
        </authorList>
    </citation>
    <scope>NUCLEOTIDE SEQUENCE [LARGE SCALE GENOMIC DNA]</scope>
    <source>
        <strain evidence="1">DSM 2782</strain>
    </source>
</reference>
<reference evidence="1" key="2">
    <citation type="submission" date="2011-01" db="EMBL/GenBank/DDBJ databases">
        <title>The Non-contiguous Finished genome of Clostridium papyrosolvens.</title>
        <authorList>
            <person name="Lucas S."/>
            <person name="Copeland A."/>
            <person name="Lapidus A."/>
            <person name="Cheng J.-F."/>
            <person name="Goodwin L."/>
            <person name="Pitluck S."/>
            <person name="Misra M."/>
            <person name="Chertkov O."/>
            <person name="Detter J.C."/>
            <person name="Han C."/>
            <person name="Tapia R."/>
            <person name="Land M."/>
            <person name="Hauser L."/>
            <person name="Kyrpides N."/>
            <person name="Ivanova N."/>
            <person name="Pagani I."/>
            <person name="Mouttaki H."/>
            <person name="He Z."/>
            <person name="Zhou J."/>
            <person name="Hemme C.L."/>
            <person name="Woyke T."/>
        </authorList>
    </citation>
    <scope>NUCLEOTIDE SEQUENCE [LARGE SCALE GENOMIC DNA]</scope>
    <source>
        <strain evidence="1">DSM 2782</strain>
    </source>
</reference>
<evidence type="ECO:0000313" key="2">
    <source>
        <dbReference type="Proteomes" id="UP000003860"/>
    </source>
</evidence>
<name>F1TF11_9FIRM</name>
<evidence type="ECO:0008006" key="3">
    <source>
        <dbReference type="Google" id="ProtNLM"/>
    </source>
</evidence>
<dbReference type="EMBL" id="ACXX02000010">
    <property type="protein sequence ID" value="EGD46949.1"/>
    <property type="molecule type" value="Genomic_DNA"/>
</dbReference>
<proteinExistence type="predicted"/>
<organism evidence="1 2">
    <name type="scientific">Ruminiclostridium papyrosolvens DSM 2782</name>
    <dbReference type="NCBI Taxonomy" id="588581"/>
    <lineage>
        <taxon>Bacteria</taxon>
        <taxon>Bacillati</taxon>
        <taxon>Bacillota</taxon>
        <taxon>Clostridia</taxon>
        <taxon>Eubacteriales</taxon>
        <taxon>Oscillospiraceae</taxon>
        <taxon>Ruminiclostridium</taxon>
    </lineage>
</organism>